<comment type="similarity">
    <text evidence="1 2">Belongs to the DNA polymerase type-Y family.</text>
</comment>
<dbReference type="Gene3D" id="1.10.150.20">
    <property type="entry name" value="5' to 3' exonuclease, C-terminal subdomain"/>
    <property type="match status" value="1"/>
</dbReference>
<dbReference type="EC" id="2.7.7.7" evidence="2"/>
<dbReference type="GO" id="GO:0009432">
    <property type="term" value="P:SOS response"/>
    <property type="evidence" value="ECO:0007669"/>
    <property type="project" value="TreeGrafter"/>
</dbReference>
<comment type="function">
    <text evidence="2">Poorly processive, error-prone DNA polymerase involved in untargeted mutagenesis. Copies undamaged DNA at stalled replication forks, which arise in vivo from mismatched or misaligned primer ends. These misaligned primers can be extended by PolIV. Exhibits no 3'-5' exonuclease (proofreading) activity. May be involved in translesional synthesis, in conjunction with the beta clamp from PolIII.</text>
</comment>
<feature type="binding site" evidence="2">
    <location>
        <position position="109"/>
    </location>
    <ligand>
        <name>Mg(2+)</name>
        <dbReference type="ChEBI" id="CHEBI:18420"/>
    </ligand>
</feature>
<dbReference type="Gene3D" id="3.30.70.270">
    <property type="match status" value="1"/>
</dbReference>
<evidence type="ECO:0000256" key="3">
    <source>
        <dbReference type="SAM" id="MobiDB-lite"/>
    </source>
</evidence>
<keyword evidence="2" id="KW-0239">DNA-directed DNA polymerase</keyword>
<comment type="caution">
    <text evidence="5">The sequence shown here is derived from an EMBL/GenBank/DDBJ whole genome shotgun (WGS) entry which is preliminary data.</text>
</comment>
<sequence length="422" mass="47619">MEPGRDRMIFHCDLNGFYASVECLLRPELRAGPMAVCGDPESRHGIILAKNEQAKRYGVATAETIWQARRKCPDLTLVPPHHEEYYRYSKWVNRIYERFTDRVEPFGIDESWLDVTGTLHLFGGDAKALADTIRRTVREETGLTLSVGVSFNKIYAKLGSDYRKPDATTVISRENYREIVYPLPVTDLLYVGRSAAQTLRALGIRTIGELAGFDRALLARRLGRMGEALHDYAAGLDDSPVRSAYDEREVKSVGNGMTFRRNLVSERDVRAGVMALCDSVATRLRRAGLDCRVLQIQVRSPDFRTISRQKQMARPTHLAAELFDGAMELIHASWKEGTPIRMLTVTGESVTPQGEAEQLSLFDGWEDGRRERLDRLEHAMDHIRDKFGREAIQPGSAIGNDLGLEHRKPINKTKRYEGGTAE</sequence>
<evidence type="ECO:0000313" key="6">
    <source>
        <dbReference type="Proteomes" id="UP000653127"/>
    </source>
</evidence>
<feature type="domain" description="UmuC" evidence="4">
    <location>
        <begin position="9"/>
        <end position="192"/>
    </location>
</feature>
<gene>
    <name evidence="2 5" type="primary">dinB</name>
    <name evidence="5" type="ORF">H8711_07015</name>
</gene>
<dbReference type="PROSITE" id="PS50173">
    <property type="entry name" value="UMUC"/>
    <property type="match status" value="1"/>
</dbReference>
<dbReference type="GO" id="GO:0000287">
    <property type="term" value="F:magnesium ion binding"/>
    <property type="evidence" value="ECO:0007669"/>
    <property type="project" value="UniProtKB-UniRule"/>
</dbReference>
<dbReference type="Gene3D" id="3.30.1490.100">
    <property type="entry name" value="DNA polymerase, Y-family, little finger domain"/>
    <property type="match status" value="1"/>
</dbReference>
<dbReference type="HAMAP" id="MF_01113">
    <property type="entry name" value="DNApol_IV"/>
    <property type="match status" value="1"/>
</dbReference>
<dbReference type="Proteomes" id="UP000653127">
    <property type="component" value="Unassembled WGS sequence"/>
</dbReference>
<keyword evidence="2" id="KW-0235">DNA replication</keyword>
<feature type="site" description="Substrate discrimination" evidence="2">
    <location>
        <position position="18"/>
    </location>
</feature>
<feature type="active site" evidence="2">
    <location>
        <position position="110"/>
    </location>
</feature>
<dbReference type="GO" id="GO:0006281">
    <property type="term" value="P:DNA repair"/>
    <property type="evidence" value="ECO:0007669"/>
    <property type="project" value="UniProtKB-UniRule"/>
</dbReference>
<proteinExistence type="inferred from homology"/>
<dbReference type="InterPro" id="IPR017961">
    <property type="entry name" value="DNA_pol_Y-fam_little_finger"/>
</dbReference>
<evidence type="ECO:0000256" key="1">
    <source>
        <dbReference type="ARBA" id="ARBA00010945"/>
    </source>
</evidence>
<dbReference type="Pfam" id="PF00817">
    <property type="entry name" value="IMS"/>
    <property type="match status" value="1"/>
</dbReference>
<keyword evidence="2" id="KW-0238">DNA-binding</keyword>
<dbReference type="GO" id="GO:0006261">
    <property type="term" value="P:DNA-templated DNA replication"/>
    <property type="evidence" value="ECO:0007669"/>
    <property type="project" value="UniProtKB-UniRule"/>
</dbReference>
<dbReference type="GO" id="GO:0005829">
    <property type="term" value="C:cytosol"/>
    <property type="evidence" value="ECO:0007669"/>
    <property type="project" value="TreeGrafter"/>
</dbReference>
<organism evidence="5 6">
    <name type="scientific">Ligaoa zhengdingensis</name>
    <dbReference type="NCBI Taxonomy" id="2763658"/>
    <lineage>
        <taxon>Bacteria</taxon>
        <taxon>Bacillati</taxon>
        <taxon>Bacillota</taxon>
        <taxon>Clostridia</taxon>
        <taxon>Eubacteriales</taxon>
        <taxon>Oscillospiraceae</taxon>
        <taxon>Ligaoa</taxon>
    </lineage>
</organism>
<evidence type="ECO:0000259" key="4">
    <source>
        <dbReference type="PROSITE" id="PS50173"/>
    </source>
</evidence>
<dbReference type="RefSeq" id="WP_249282764.1">
    <property type="nucleotide sequence ID" value="NZ_JACRST010000008.1"/>
</dbReference>
<dbReference type="NCBIfam" id="NF002677">
    <property type="entry name" value="PRK02406.1"/>
    <property type="match status" value="1"/>
</dbReference>
<comment type="subcellular location">
    <subcellularLocation>
        <location evidence="2">Cytoplasm</location>
    </subcellularLocation>
</comment>
<accession>A0A926DWS6</accession>
<dbReference type="InterPro" id="IPR036775">
    <property type="entry name" value="DNA_pol_Y-fam_lit_finger_sf"/>
</dbReference>
<evidence type="ECO:0000313" key="5">
    <source>
        <dbReference type="EMBL" id="MBC8546685.1"/>
    </source>
</evidence>
<name>A0A926DWS6_9FIRM</name>
<evidence type="ECO:0000256" key="2">
    <source>
        <dbReference type="HAMAP-Rule" id="MF_01113"/>
    </source>
</evidence>
<keyword evidence="2" id="KW-0460">Magnesium</keyword>
<dbReference type="InterPro" id="IPR050116">
    <property type="entry name" value="DNA_polymerase-Y"/>
</dbReference>
<dbReference type="EMBL" id="JACRST010000008">
    <property type="protein sequence ID" value="MBC8546685.1"/>
    <property type="molecule type" value="Genomic_DNA"/>
</dbReference>
<keyword evidence="2" id="KW-0963">Cytoplasm</keyword>
<dbReference type="Pfam" id="PF11799">
    <property type="entry name" value="IMS_C"/>
    <property type="match status" value="1"/>
</dbReference>
<dbReference type="GO" id="GO:0042276">
    <property type="term" value="P:error-prone translesion synthesis"/>
    <property type="evidence" value="ECO:0007669"/>
    <property type="project" value="TreeGrafter"/>
</dbReference>
<dbReference type="PANTHER" id="PTHR11076:SF33">
    <property type="entry name" value="DNA POLYMERASE KAPPA"/>
    <property type="match status" value="1"/>
</dbReference>
<keyword evidence="2 5" id="KW-0548">Nucleotidyltransferase</keyword>
<dbReference type="GO" id="GO:0003684">
    <property type="term" value="F:damaged DNA binding"/>
    <property type="evidence" value="ECO:0007669"/>
    <property type="project" value="InterPro"/>
</dbReference>
<keyword evidence="6" id="KW-1185">Reference proteome</keyword>
<feature type="binding site" evidence="2">
    <location>
        <position position="13"/>
    </location>
    <ligand>
        <name>Mg(2+)</name>
        <dbReference type="ChEBI" id="CHEBI:18420"/>
    </ligand>
</feature>
<keyword evidence="2 5" id="KW-0808">Transferase</keyword>
<keyword evidence="2" id="KW-0234">DNA repair</keyword>
<dbReference type="GO" id="GO:0003887">
    <property type="term" value="F:DNA-directed DNA polymerase activity"/>
    <property type="evidence" value="ECO:0007669"/>
    <property type="project" value="UniProtKB-UniRule"/>
</dbReference>
<keyword evidence="2" id="KW-0227">DNA damage</keyword>
<dbReference type="CDD" id="cd03586">
    <property type="entry name" value="PolY_Pol_IV_kappa"/>
    <property type="match status" value="1"/>
</dbReference>
<dbReference type="SUPFAM" id="SSF100879">
    <property type="entry name" value="Lesion bypass DNA polymerase (Y-family), little finger domain"/>
    <property type="match status" value="1"/>
</dbReference>
<comment type="subunit">
    <text evidence="2">Monomer.</text>
</comment>
<reference evidence="5" key="1">
    <citation type="submission" date="2020-08" db="EMBL/GenBank/DDBJ databases">
        <title>Genome public.</title>
        <authorList>
            <person name="Liu C."/>
            <person name="Sun Q."/>
        </authorList>
    </citation>
    <scope>NUCLEOTIDE SEQUENCE</scope>
    <source>
        <strain evidence="5">NSJ-31</strain>
    </source>
</reference>
<protein>
    <recommendedName>
        <fullName evidence="2">DNA polymerase IV</fullName>
        <shortName evidence="2">Pol IV</shortName>
        <ecNumber evidence="2">2.7.7.7</ecNumber>
    </recommendedName>
</protein>
<keyword evidence="2" id="KW-0515">Mutator protein</keyword>
<dbReference type="InterPro" id="IPR043502">
    <property type="entry name" value="DNA/RNA_pol_sf"/>
</dbReference>
<comment type="cofactor">
    <cofactor evidence="2">
        <name>Mg(2+)</name>
        <dbReference type="ChEBI" id="CHEBI:18420"/>
    </cofactor>
    <text evidence="2">Binds 2 magnesium ions per subunit.</text>
</comment>
<comment type="catalytic activity">
    <reaction evidence="2">
        <text>DNA(n) + a 2'-deoxyribonucleoside 5'-triphosphate = DNA(n+1) + diphosphate</text>
        <dbReference type="Rhea" id="RHEA:22508"/>
        <dbReference type="Rhea" id="RHEA-COMP:17339"/>
        <dbReference type="Rhea" id="RHEA-COMP:17340"/>
        <dbReference type="ChEBI" id="CHEBI:33019"/>
        <dbReference type="ChEBI" id="CHEBI:61560"/>
        <dbReference type="ChEBI" id="CHEBI:173112"/>
        <dbReference type="EC" id="2.7.7.7"/>
    </reaction>
</comment>
<dbReference type="Gene3D" id="3.40.1170.60">
    <property type="match status" value="1"/>
</dbReference>
<feature type="region of interest" description="Disordered" evidence="3">
    <location>
        <begin position="394"/>
        <end position="422"/>
    </location>
</feature>
<dbReference type="InterPro" id="IPR001126">
    <property type="entry name" value="UmuC"/>
</dbReference>
<keyword evidence="2" id="KW-0479">Metal-binding</keyword>
<dbReference type="InterPro" id="IPR043128">
    <property type="entry name" value="Rev_trsase/Diguanyl_cyclase"/>
</dbReference>
<dbReference type="InterPro" id="IPR022880">
    <property type="entry name" value="DNApol_IV"/>
</dbReference>
<dbReference type="SUPFAM" id="SSF56672">
    <property type="entry name" value="DNA/RNA polymerases"/>
    <property type="match status" value="1"/>
</dbReference>
<dbReference type="PANTHER" id="PTHR11076">
    <property type="entry name" value="DNA REPAIR POLYMERASE UMUC / TRANSFERASE FAMILY MEMBER"/>
    <property type="match status" value="1"/>
</dbReference>
<dbReference type="AlphaFoldDB" id="A0A926DWS6"/>